<dbReference type="Proteomes" id="UP000175706">
    <property type="component" value="Unassembled WGS sequence"/>
</dbReference>
<sequence>MDSVLNDRIAALGLIPIDKKAYIKYLKPNEKAYKKVGIDVNRFKYYKLYEQKPMFYSVEYLTQTPIKDLLERDRGNQTRWVKTDERI</sequence>
<protein>
    <submittedName>
        <fullName evidence="1">Uncharacterized protein</fullName>
    </submittedName>
</protein>
<evidence type="ECO:0000313" key="2">
    <source>
        <dbReference type="Proteomes" id="UP000175706"/>
    </source>
</evidence>
<reference evidence="1 2" key="1">
    <citation type="submission" date="2016-05" db="EMBL/GenBank/DDBJ databases">
        <title>Bacillus thuringiensis and Bacillus weihenstephanensis as novel biocontrol agents of wilt causing Verticillium species.</title>
        <authorList>
            <person name="Hollensteiner J."/>
            <person name="Wemheuer F."/>
            <person name="Harting R."/>
            <person name="Kolarzyk A."/>
            <person name="Diaz-Valerio S."/>
            <person name="Poehlein A."/>
            <person name="Brzuszkiewicz E."/>
            <person name="Nesemann K."/>
            <person name="Braus-Stromeyer S."/>
            <person name="Braus G."/>
            <person name="Daniel R."/>
            <person name="Liesegang H."/>
        </authorList>
    </citation>
    <scope>NUCLEOTIDE SEQUENCE [LARGE SCALE GENOMIC DNA]</scope>
    <source>
        <strain evidence="1 2">GOE8</strain>
    </source>
</reference>
<accession>A0A1E8B8S5</accession>
<gene>
    <name evidence="1" type="ORF">BWGOE8_20930</name>
</gene>
<proteinExistence type="predicted"/>
<evidence type="ECO:0000313" key="1">
    <source>
        <dbReference type="EMBL" id="OFD80725.1"/>
    </source>
</evidence>
<dbReference type="RefSeq" id="WP_070142285.1">
    <property type="nucleotide sequence ID" value="NZ_LXLT01000024.1"/>
</dbReference>
<comment type="caution">
    <text evidence="1">The sequence shown here is derived from an EMBL/GenBank/DDBJ whole genome shotgun (WGS) entry which is preliminary data.</text>
</comment>
<dbReference type="AlphaFoldDB" id="A0A1E8B8S5"/>
<dbReference type="EMBL" id="LXLT01000024">
    <property type="protein sequence ID" value="OFD80725.1"/>
    <property type="molecule type" value="Genomic_DNA"/>
</dbReference>
<dbReference type="PATRIC" id="fig|86662.25.peg.2096"/>
<organism evidence="1 2">
    <name type="scientific">Bacillus mycoides</name>
    <dbReference type="NCBI Taxonomy" id="1405"/>
    <lineage>
        <taxon>Bacteria</taxon>
        <taxon>Bacillati</taxon>
        <taxon>Bacillota</taxon>
        <taxon>Bacilli</taxon>
        <taxon>Bacillales</taxon>
        <taxon>Bacillaceae</taxon>
        <taxon>Bacillus</taxon>
        <taxon>Bacillus cereus group</taxon>
    </lineage>
</organism>
<name>A0A1E8B8S5_BACMY</name>